<dbReference type="Gene3D" id="1.10.8.60">
    <property type="match status" value="1"/>
</dbReference>
<evidence type="ECO:0000313" key="11">
    <source>
        <dbReference type="EMBL" id="AWL10853.1"/>
    </source>
</evidence>
<evidence type="ECO:0000256" key="2">
    <source>
        <dbReference type="ARBA" id="ARBA00022741"/>
    </source>
</evidence>
<dbReference type="InterPro" id="IPR001789">
    <property type="entry name" value="Sig_transdc_resp-reg_receiver"/>
</dbReference>
<dbReference type="Gene3D" id="1.10.10.60">
    <property type="entry name" value="Homeodomain-like"/>
    <property type="match status" value="1"/>
</dbReference>
<dbReference type="FunFam" id="3.40.50.300:FF:000006">
    <property type="entry name" value="DNA-binding transcriptional regulator NtrC"/>
    <property type="match status" value="1"/>
</dbReference>
<protein>
    <submittedName>
        <fullName evidence="11">Putative transcriptional regulator ycf27</fullName>
    </submittedName>
</protein>
<dbReference type="InterPro" id="IPR002078">
    <property type="entry name" value="Sigma_54_int"/>
</dbReference>
<accession>A0A2S2DZR5</accession>
<dbReference type="GO" id="GO:0005524">
    <property type="term" value="F:ATP binding"/>
    <property type="evidence" value="ECO:0007669"/>
    <property type="project" value="UniProtKB-KW"/>
</dbReference>
<dbReference type="EMBL" id="CP029347">
    <property type="protein sequence ID" value="AWL10853.1"/>
    <property type="molecule type" value="Genomic_DNA"/>
</dbReference>
<evidence type="ECO:0000259" key="10">
    <source>
        <dbReference type="PROSITE" id="PS50110"/>
    </source>
</evidence>
<dbReference type="InterPro" id="IPR011006">
    <property type="entry name" value="CheY-like_superfamily"/>
</dbReference>
<dbReference type="GO" id="GO:0006355">
    <property type="term" value="P:regulation of DNA-templated transcription"/>
    <property type="evidence" value="ECO:0007669"/>
    <property type="project" value="InterPro"/>
</dbReference>
<dbReference type="Pfam" id="PF25601">
    <property type="entry name" value="AAA_lid_14"/>
    <property type="match status" value="1"/>
</dbReference>
<dbReference type="Gene3D" id="3.40.50.2300">
    <property type="match status" value="1"/>
</dbReference>
<keyword evidence="7" id="KW-0804">Transcription</keyword>
<evidence type="ECO:0000256" key="5">
    <source>
        <dbReference type="ARBA" id="ARBA00023015"/>
    </source>
</evidence>
<name>A0A2S2DZR5_9ALTE</name>
<dbReference type="Pfam" id="PF00158">
    <property type="entry name" value="Sigma54_activat"/>
    <property type="match status" value="1"/>
</dbReference>
<dbReference type="PROSITE" id="PS00676">
    <property type="entry name" value="SIGMA54_INTERACT_2"/>
    <property type="match status" value="1"/>
</dbReference>
<dbReference type="PROSITE" id="PS50110">
    <property type="entry name" value="RESPONSE_REGULATORY"/>
    <property type="match status" value="1"/>
</dbReference>
<dbReference type="GO" id="GO:0000160">
    <property type="term" value="P:phosphorelay signal transduction system"/>
    <property type="evidence" value="ECO:0007669"/>
    <property type="project" value="UniProtKB-KW"/>
</dbReference>
<keyword evidence="6" id="KW-0238">DNA-binding</keyword>
<dbReference type="SMART" id="SM00448">
    <property type="entry name" value="REC"/>
    <property type="match status" value="1"/>
</dbReference>
<dbReference type="GO" id="GO:0003677">
    <property type="term" value="F:DNA binding"/>
    <property type="evidence" value="ECO:0007669"/>
    <property type="project" value="UniProtKB-KW"/>
</dbReference>
<dbReference type="PROSITE" id="PS50045">
    <property type="entry name" value="SIGMA54_INTERACT_4"/>
    <property type="match status" value="1"/>
</dbReference>
<dbReference type="Gene3D" id="3.40.50.300">
    <property type="entry name" value="P-loop containing nucleotide triphosphate hydrolases"/>
    <property type="match status" value="1"/>
</dbReference>
<evidence type="ECO:0000259" key="9">
    <source>
        <dbReference type="PROSITE" id="PS50045"/>
    </source>
</evidence>
<evidence type="ECO:0000256" key="1">
    <source>
        <dbReference type="ARBA" id="ARBA00022553"/>
    </source>
</evidence>
<dbReference type="PROSITE" id="PS00688">
    <property type="entry name" value="SIGMA54_INTERACT_3"/>
    <property type="match status" value="1"/>
</dbReference>
<evidence type="ECO:0000256" key="4">
    <source>
        <dbReference type="ARBA" id="ARBA00023012"/>
    </source>
</evidence>
<evidence type="ECO:0000256" key="8">
    <source>
        <dbReference type="PROSITE-ProRule" id="PRU00169"/>
    </source>
</evidence>
<evidence type="ECO:0000256" key="6">
    <source>
        <dbReference type="ARBA" id="ARBA00023125"/>
    </source>
</evidence>
<keyword evidence="12" id="KW-1185">Reference proteome</keyword>
<reference evidence="11 12" key="1">
    <citation type="submission" date="2018-05" db="EMBL/GenBank/DDBJ databases">
        <title>Salinimonas sp. HMF8227 Genome sequencing and assembly.</title>
        <authorList>
            <person name="Kang H."/>
            <person name="Kang J."/>
            <person name="Cha I."/>
            <person name="Kim H."/>
            <person name="Joh K."/>
        </authorList>
    </citation>
    <scope>NUCLEOTIDE SEQUENCE [LARGE SCALE GENOMIC DNA]</scope>
    <source>
        <strain evidence="11 12">HMF8227</strain>
    </source>
</reference>
<dbReference type="InterPro" id="IPR025944">
    <property type="entry name" value="Sigma_54_int_dom_CS"/>
</dbReference>
<dbReference type="SMART" id="SM00382">
    <property type="entry name" value="AAA"/>
    <property type="match status" value="1"/>
</dbReference>
<dbReference type="Pfam" id="PF00072">
    <property type="entry name" value="Response_reg"/>
    <property type="match status" value="1"/>
</dbReference>
<dbReference type="SUPFAM" id="SSF52172">
    <property type="entry name" value="CheY-like"/>
    <property type="match status" value="1"/>
</dbReference>
<evidence type="ECO:0000256" key="3">
    <source>
        <dbReference type="ARBA" id="ARBA00022840"/>
    </source>
</evidence>
<evidence type="ECO:0000256" key="7">
    <source>
        <dbReference type="ARBA" id="ARBA00023163"/>
    </source>
</evidence>
<dbReference type="PANTHER" id="PTHR32071">
    <property type="entry name" value="TRANSCRIPTIONAL REGULATORY PROTEIN"/>
    <property type="match status" value="1"/>
</dbReference>
<dbReference type="PANTHER" id="PTHR32071:SF116">
    <property type="entry name" value="TRANSCRIPTIONAL REGULATORY PROTEIN GLRR"/>
    <property type="match status" value="1"/>
</dbReference>
<keyword evidence="4" id="KW-0902">Two-component regulatory system</keyword>
<keyword evidence="5" id="KW-0805">Transcription regulation</keyword>
<dbReference type="InterPro" id="IPR058031">
    <property type="entry name" value="AAA_lid_NorR"/>
</dbReference>
<dbReference type="InterPro" id="IPR025943">
    <property type="entry name" value="Sigma_54_int_dom_ATP-bd_2"/>
</dbReference>
<dbReference type="Proteomes" id="UP000245728">
    <property type="component" value="Chromosome"/>
</dbReference>
<dbReference type="InterPro" id="IPR003593">
    <property type="entry name" value="AAA+_ATPase"/>
</dbReference>
<proteinExistence type="predicted"/>
<feature type="modified residue" description="4-aspartylphosphate" evidence="8">
    <location>
        <position position="57"/>
    </location>
</feature>
<dbReference type="KEGG" id="salh:HMF8227_00347"/>
<sequence>MTDNTQQHILVVDDDPSLLKLISMRLSGAGFQVHQASNGKQALGQMEGIRPDLVISDLRMEGMDGMALFDAIRARFPALPVIILTAHGSIPDAIEATKKGVFSYLTKPFDSQTLLSTVNDAIRLHPSNSVEQPSPSDDDWRKGIISHSSKMEELLLQARQVADSDVSLLINSQSGTGKELLAKAIHNASLRHDGPFVPVNCAAIPESLIESELFGHAKGAFTGANKAHQGLFQSADGGTLFLDEIGDMPLSFQVKLLRALQEREVRPVGATQAVPVDVRVISATHKDLEQAVAQGEFREDLYYRLNVVELRLPPLAERREDIPLLVNHFLQDIVSRGRKKVTGYADDAMETLISAPWPGNVRQLQNVVEQTVALATSPVIPAELVQKALRERSDGALPSFAEARDTFERRYLADLLRATGGNVTQASRIAGRNRTDFYKLLERHHLNPGSFR</sequence>
<dbReference type="RefSeq" id="WP_109338539.1">
    <property type="nucleotide sequence ID" value="NZ_CP029347.1"/>
</dbReference>
<organism evidence="11 12">
    <name type="scientific">Saliniradius amylolyticus</name>
    <dbReference type="NCBI Taxonomy" id="2183582"/>
    <lineage>
        <taxon>Bacteria</taxon>
        <taxon>Pseudomonadati</taxon>
        <taxon>Pseudomonadota</taxon>
        <taxon>Gammaproteobacteria</taxon>
        <taxon>Alteromonadales</taxon>
        <taxon>Alteromonadaceae</taxon>
        <taxon>Saliniradius</taxon>
    </lineage>
</organism>
<dbReference type="InterPro" id="IPR009057">
    <property type="entry name" value="Homeodomain-like_sf"/>
</dbReference>
<keyword evidence="3" id="KW-0067">ATP-binding</keyword>
<feature type="domain" description="Sigma-54 factor interaction" evidence="9">
    <location>
        <begin position="144"/>
        <end position="373"/>
    </location>
</feature>
<dbReference type="AlphaFoldDB" id="A0A2S2DZR5"/>
<dbReference type="InterPro" id="IPR027417">
    <property type="entry name" value="P-loop_NTPase"/>
</dbReference>
<feature type="domain" description="Response regulatory" evidence="10">
    <location>
        <begin position="8"/>
        <end position="122"/>
    </location>
</feature>
<keyword evidence="2" id="KW-0547">Nucleotide-binding</keyword>
<dbReference type="CDD" id="cd00009">
    <property type="entry name" value="AAA"/>
    <property type="match status" value="1"/>
</dbReference>
<keyword evidence="1 8" id="KW-0597">Phosphoprotein</keyword>
<dbReference type="SUPFAM" id="SSF52540">
    <property type="entry name" value="P-loop containing nucleoside triphosphate hydrolases"/>
    <property type="match status" value="1"/>
</dbReference>
<dbReference type="SUPFAM" id="SSF46689">
    <property type="entry name" value="Homeodomain-like"/>
    <property type="match status" value="1"/>
</dbReference>
<dbReference type="OrthoDB" id="9804019at2"/>
<gene>
    <name evidence="11" type="ORF">HMF8227_00347</name>
</gene>
<dbReference type="FunFam" id="3.40.50.2300:FF:000018">
    <property type="entry name" value="DNA-binding transcriptional regulator NtrC"/>
    <property type="match status" value="1"/>
</dbReference>
<evidence type="ECO:0000313" key="12">
    <source>
        <dbReference type="Proteomes" id="UP000245728"/>
    </source>
</evidence>